<accession>A0ABZ0H436</accession>
<dbReference type="RefSeq" id="WP_234103766.1">
    <property type="nucleotide sequence ID" value="NZ_CP136601.1"/>
</dbReference>
<proteinExistence type="predicted"/>
<gene>
    <name evidence="1" type="ORF">RY846_05680</name>
</gene>
<organism evidence="1 2">
    <name type="scientific">Citrobacter portucalensis</name>
    <dbReference type="NCBI Taxonomy" id="1639133"/>
    <lineage>
        <taxon>Bacteria</taxon>
        <taxon>Pseudomonadati</taxon>
        <taxon>Pseudomonadota</taxon>
        <taxon>Gammaproteobacteria</taxon>
        <taxon>Enterobacterales</taxon>
        <taxon>Enterobacteriaceae</taxon>
        <taxon>Citrobacter</taxon>
        <taxon>Citrobacter freundii complex</taxon>
    </lineage>
</organism>
<sequence length="72" mass="7992">MNHHIFNVASPYGISVIGKYSVEIGFQFVEGDTFFHLFPDGTGGEDTPFSTDVVANQLRKYIDPELIKIITG</sequence>
<dbReference type="EMBL" id="CP136601">
    <property type="protein sequence ID" value="WOH44673.1"/>
    <property type="molecule type" value="Genomic_DNA"/>
</dbReference>
<dbReference type="Proteomes" id="UP001302613">
    <property type="component" value="Chromosome"/>
</dbReference>
<evidence type="ECO:0000313" key="1">
    <source>
        <dbReference type="EMBL" id="WOH44673.1"/>
    </source>
</evidence>
<protein>
    <submittedName>
        <fullName evidence="1">Uncharacterized protein</fullName>
    </submittedName>
</protein>
<keyword evidence="2" id="KW-1185">Reference proteome</keyword>
<evidence type="ECO:0000313" key="2">
    <source>
        <dbReference type="Proteomes" id="UP001302613"/>
    </source>
</evidence>
<reference evidence="1 2" key="1">
    <citation type="submission" date="2023-10" db="EMBL/GenBank/DDBJ databases">
        <title>SFO-1, KPC-2, NDM-1 were first reported in Portuguese citrobacter collected clinically.</title>
        <authorList>
            <person name="Guo K."/>
        </authorList>
    </citation>
    <scope>NUCLEOTIDE SEQUENCE [LARGE SCALE GENOMIC DNA]</scope>
    <source>
        <strain evidence="1 2">L2724hy</strain>
    </source>
</reference>
<name>A0ABZ0H436_9ENTR</name>